<gene>
    <name evidence="2" type="ORF">ACFQEU_04930</name>
</gene>
<sequence>MLETILAAIRSAFETRHDSSEADGPPRTVYGGLRTRGDGLYKQTNTQPGTGLYAADRDAETSSNTATSAERTDPFDCPDPETCGTCRPSAVTAE</sequence>
<dbReference type="RefSeq" id="WP_379779848.1">
    <property type="nucleotide sequence ID" value="NZ_JBHSWW010000042.1"/>
</dbReference>
<evidence type="ECO:0000313" key="3">
    <source>
        <dbReference type="Proteomes" id="UP001596442"/>
    </source>
</evidence>
<dbReference type="Proteomes" id="UP001596442">
    <property type="component" value="Unassembled WGS sequence"/>
</dbReference>
<evidence type="ECO:0000313" key="2">
    <source>
        <dbReference type="EMBL" id="MFC6752810.1"/>
    </source>
</evidence>
<protein>
    <submittedName>
        <fullName evidence="2">Uncharacterized protein</fullName>
    </submittedName>
</protein>
<feature type="region of interest" description="Disordered" evidence="1">
    <location>
        <begin position="14"/>
        <end position="94"/>
    </location>
</feature>
<reference evidence="2 3" key="1">
    <citation type="journal article" date="2019" name="Int. J. Syst. Evol. Microbiol.">
        <title>The Global Catalogue of Microorganisms (GCM) 10K type strain sequencing project: providing services to taxonomists for standard genome sequencing and annotation.</title>
        <authorList>
            <consortium name="The Broad Institute Genomics Platform"/>
            <consortium name="The Broad Institute Genome Sequencing Center for Infectious Disease"/>
            <person name="Wu L."/>
            <person name="Ma J."/>
        </authorList>
    </citation>
    <scope>NUCLEOTIDE SEQUENCE [LARGE SCALE GENOMIC DNA]</scope>
    <source>
        <strain evidence="2 3">CGMCC 1.3239</strain>
    </source>
</reference>
<organism evidence="2 3">
    <name type="scientific">Halorubrum tibetense</name>
    <dbReference type="NCBI Taxonomy" id="175631"/>
    <lineage>
        <taxon>Archaea</taxon>
        <taxon>Methanobacteriati</taxon>
        <taxon>Methanobacteriota</taxon>
        <taxon>Stenosarchaea group</taxon>
        <taxon>Halobacteria</taxon>
        <taxon>Halobacteriales</taxon>
        <taxon>Haloferacaceae</taxon>
        <taxon>Halorubrum</taxon>
    </lineage>
</organism>
<comment type="caution">
    <text evidence="2">The sequence shown here is derived from an EMBL/GenBank/DDBJ whole genome shotgun (WGS) entry which is preliminary data.</text>
</comment>
<dbReference type="EMBL" id="JBHSWW010000042">
    <property type="protein sequence ID" value="MFC6752810.1"/>
    <property type="molecule type" value="Genomic_DNA"/>
</dbReference>
<name>A0ABD5S8R3_9EURY</name>
<keyword evidence="3" id="KW-1185">Reference proteome</keyword>
<proteinExistence type="predicted"/>
<accession>A0ABD5S8R3</accession>
<dbReference type="AlphaFoldDB" id="A0ABD5S8R3"/>
<evidence type="ECO:0000256" key="1">
    <source>
        <dbReference type="SAM" id="MobiDB-lite"/>
    </source>
</evidence>